<dbReference type="GeneID" id="111113298"/>
<dbReference type="PROSITE" id="PS01186">
    <property type="entry name" value="EGF_2"/>
    <property type="match status" value="2"/>
</dbReference>
<organism evidence="4 5">
    <name type="scientific">Crassostrea virginica</name>
    <name type="common">Eastern oyster</name>
    <dbReference type="NCBI Taxonomy" id="6565"/>
    <lineage>
        <taxon>Eukaryota</taxon>
        <taxon>Metazoa</taxon>
        <taxon>Spiralia</taxon>
        <taxon>Lophotrochozoa</taxon>
        <taxon>Mollusca</taxon>
        <taxon>Bivalvia</taxon>
        <taxon>Autobranchia</taxon>
        <taxon>Pteriomorphia</taxon>
        <taxon>Ostreida</taxon>
        <taxon>Ostreoidea</taxon>
        <taxon>Ostreidae</taxon>
        <taxon>Crassostrea</taxon>
    </lineage>
</organism>
<dbReference type="GO" id="GO:0005886">
    <property type="term" value="C:plasma membrane"/>
    <property type="evidence" value="ECO:0007669"/>
    <property type="project" value="TreeGrafter"/>
</dbReference>
<dbReference type="Proteomes" id="UP000694844">
    <property type="component" value="Chromosome 9"/>
</dbReference>
<protein>
    <submittedName>
        <fullName evidence="5">Uncharacterized protein LOC111113298</fullName>
    </submittedName>
</protein>
<evidence type="ECO:0000313" key="4">
    <source>
        <dbReference type="Proteomes" id="UP000694844"/>
    </source>
</evidence>
<sequence>MTGRGYDKLSVLVVVILSVSGLGFVNAQTGSNVCYRRETFYGTQRVCAYRTWLSCCYYRYVLKCYYRTVSSCCSGYRNVGGSCVPVCFGSTGRSGCNNVGNCVSPNICRCDQGYSGPTCDNKVACSVTRPCYPGDCPNADNCQCSSGFGSTNCTTVNVPPTITLASAVLAYHHPMKLMDIYNYTTDATTIGTGTGSMESASIWANFERFNKIRGTISADFGLESQMSVRPSYVTGAAIGVAAARMEWQLEKLIGGILTKQGGGQNTCSSVSPSSPRNILQLCQIEFTNTLAIDTGDVFQLTFEVENGGFEVLNGNIRLPFRQQSPSTASIFYRIDLDKPRANPSTAFIVDKSFTKTAITTRWSGWNDSLSGMVSYNWEIFELQNKSGVQRYTQRSKENCINPQFGEVCNPFLDPIHSIKRNHVDFTELSTTYTPPKAGVYAMVLEASDRANNSEYVARYVVYDPNSTIEIQTGDLDVKALSGSQNASFKWQILSSPSMSGVNITWSWEGHFINRLQHEGGFLNNIENYVPQLNDENANDKFPKTISRVYTEQNTEGRTIDGIPNKLGITRFQTYLDASGQEAIVKDSLVSWINRNLETSTTSSMNRSIKEGDFVTLWVRAEDVMGNREVSSLKLGFDSSSPQIFDVSFMRNTGTRHTYGSKLWFKAEDPHSGISLLRFNIINLSNNSIAENGSIPVNTSTVEKGFNNERYKVLDTYYFYQHELEINNCWFRVPKDRQESDRFAVEIIAYNGAMMQAKNITDVNLKGFSGIGQYQAVKDVVLLENTGGAVRFGFNLTETCYRRQNIILEYNDGQPHRKLINPAAKRYDLLGLQPLSNYNVSFIVEYDGDVSDPLFFAFRTSERAEAATGKLTTAGLSGIIIAICLLLIFAVFILIMYRTGRLRKVQVVVVAPIRNTIRRRRQGAGAAGYHQYTTGGYDQEDIYMYGELAFEKEPDWHYKMQDVTLDILLKTGRFAMIYKASLYKHGKPMECVAKTLRDGFTDEDKVLMKAKINFFGTKVGEHPCVLGFIGAVTEEQPMGPIMLLEYCENGTLKEWLTDHQTSVSDDVIENLFRMSYDITRGMVYLASREIIHMRLATRNVFLNRSLSAKIAGFGPRQGDDDDESGKKERIPVKWMAPECLNKTGTASEKSDVWSYGITIWEIFTIGGTPYENVRSRDLPKWLKDGNRLNKPEYTDDLHYEIMKKCWTMAPSGRPTFTEINKQIESLFRQSSGDLYYYDSSQK</sequence>
<dbReference type="RefSeq" id="XP_022307154.1">
    <property type="nucleotide sequence ID" value="XM_022451446.1"/>
</dbReference>
<dbReference type="InterPro" id="IPR050122">
    <property type="entry name" value="RTK"/>
</dbReference>
<keyword evidence="1" id="KW-0812">Transmembrane</keyword>
<dbReference type="PANTHER" id="PTHR24416">
    <property type="entry name" value="TYROSINE-PROTEIN KINASE RECEPTOR"/>
    <property type="match status" value="1"/>
</dbReference>
<feature type="signal peptide" evidence="2">
    <location>
        <begin position="1"/>
        <end position="27"/>
    </location>
</feature>
<evidence type="ECO:0000259" key="3">
    <source>
        <dbReference type="PROSITE" id="PS50011"/>
    </source>
</evidence>
<dbReference type="PROSITE" id="PS00022">
    <property type="entry name" value="EGF_1"/>
    <property type="match status" value="1"/>
</dbReference>
<dbReference type="KEGG" id="cvn:111113298"/>
<dbReference type="SUPFAM" id="SSF56112">
    <property type="entry name" value="Protein kinase-like (PK-like)"/>
    <property type="match status" value="1"/>
</dbReference>
<dbReference type="InterPro" id="IPR000742">
    <property type="entry name" value="EGF"/>
</dbReference>
<dbReference type="GO" id="GO:0004714">
    <property type="term" value="F:transmembrane receptor protein tyrosine kinase activity"/>
    <property type="evidence" value="ECO:0007669"/>
    <property type="project" value="TreeGrafter"/>
</dbReference>
<keyword evidence="1" id="KW-1133">Transmembrane helix</keyword>
<dbReference type="PRINTS" id="PR00109">
    <property type="entry name" value="TYRKINASE"/>
</dbReference>
<proteinExistence type="predicted"/>
<feature type="chain" id="PRO_5034794810" evidence="2">
    <location>
        <begin position="28"/>
        <end position="1241"/>
    </location>
</feature>
<dbReference type="InterPro" id="IPR000719">
    <property type="entry name" value="Prot_kinase_dom"/>
</dbReference>
<reference evidence="5" key="1">
    <citation type="submission" date="2025-08" db="UniProtKB">
        <authorList>
            <consortium name="RefSeq"/>
        </authorList>
    </citation>
    <scope>IDENTIFICATION</scope>
    <source>
        <tissue evidence="5">Whole sample</tissue>
    </source>
</reference>
<evidence type="ECO:0000313" key="5">
    <source>
        <dbReference type="RefSeq" id="XP_022307154.1"/>
    </source>
</evidence>
<keyword evidence="2" id="KW-0732">Signal</keyword>
<keyword evidence="4" id="KW-1185">Reference proteome</keyword>
<accession>A0A8B8BWB3</accession>
<dbReference type="PANTHER" id="PTHR24416:SF600">
    <property type="entry name" value="PDGF- AND VEGF-RECEPTOR RELATED, ISOFORM J"/>
    <property type="match status" value="1"/>
</dbReference>
<dbReference type="InterPro" id="IPR001245">
    <property type="entry name" value="Ser-Thr/Tyr_kinase_cat_dom"/>
</dbReference>
<dbReference type="Gene3D" id="1.10.510.10">
    <property type="entry name" value="Transferase(Phosphotransferase) domain 1"/>
    <property type="match status" value="1"/>
</dbReference>
<dbReference type="Pfam" id="PF07714">
    <property type="entry name" value="PK_Tyr_Ser-Thr"/>
    <property type="match status" value="1"/>
</dbReference>
<evidence type="ECO:0000256" key="2">
    <source>
        <dbReference type="SAM" id="SignalP"/>
    </source>
</evidence>
<dbReference type="CDD" id="cd00192">
    <property type="entry name" value="PTKc"/>
    <property type="match status" value="1"/>
</dbReference>
<keyword evidence="1" id="KW-0472">Membrane</keyword>
<feature type="transmembrane region" description="Helical" evidence="1">
    <location>
        <begin position="873"/>
        <end position="896"/>
    </location>
</feature>
<name>A0A8B8BWB3_CRAVI</name>
<dbReference type="GO" id="GO:0043235">
    <property type="term" value="C:receptor complex"/>
    <property type="evidence" value="ECO:0007669"/>
    <property type="project" value="TreeGrafter"/>
</dbReference>
<dbReference type="GO" id="GO:0007169">
    <property type="term" value="P:cell surface receptor protein tyrosine kinase signaling pathway"/>
    <property type="evidence" value="ECO:0007669"/>
    <property type="project" value="TreeGrafter"/>
</dbReference>
<evidence type="ECO:0000256" key="1">
    <source>
        <dbReference type="SAM" id="Phobius"/>
    </source>
</evidence>
<feature type="domain" description="Protein kinase" evidence="3">
    <location>
        <begin position="962"/>
        <end position="1226"/>
    </location>
</feature>
<gene>
    <name evidence="5" type="primary">LOC111113298</name>
</gene>
<dbReference type="Gene3D" id="2.10.25.10">
    <property type="entry name" value="Laminin"/>
    <property type="match status" value="1"/>
</dbReference>
<dbReference type="InterPro" id="IPR011009">
    <property type="entry name" value="Kinase-like_dom_sf"/>
</dbReference>
<dbReference type="AlphaFoldDB" id="A0A8B8BWB3"/>
<dbReference type="GO" id="GO:0005524">
    <property type="term" value="F:ATP binding"/>
    <property type="evidence" value="ECO:0007669"/>
    <property type="project" value="InterPro"/>
</dbReference>
<dbReference type="PROSITE" id="PS50011">
    <property type="entry name" value="PROTEIN_KINASE_DOM"/>
    <property type="match status" value="1"/>
</dbReference>
<dbReference type="OrthoDB" id="6106621at2759"/>